<protein>
    <recommendedName>
        <fullName evidence="4">ABC transporter permease</fullName>
    </recommendedName>
</protein>
<sequence length="71" mass="7837">MDRPVGSAYGAGRWVPLMGRDSEARWERFFKVIWLVVVPLVAVIYIFTAAQEAGAVRVAVVLGKDRADMTA</sequence>
<keyword evidence="1" id="KW-0472">Membrane</keyword>
<keyword evidence="1" id="KW-0812">Transmembrane</keyword>
<organism evidence="2 3">
    <name type="scientific">Actinomadura fulvescens</name>
    <dbReference type="NCBI Taxonomy" id="46160"/>
    <lineage>
        <taxon>Bacteria</taxon>
        <taxon>Bacillati</taxon>
        <taxon>Actinomycetota</taxon>
        <taxon>Actinomycetes</taxon>
        <taxon>Streptosporangiales</taxon>
        <taxon>Thermomonosporaceae</taxon>
        <taxon>Actinomadura</taxon>
    </lineage>
</organism>
<gene>
    <name evidence="2" type="ORF">GCM10010411_89680</name>
</gene>
<proteinExistence type="predicted"/>
<evidence type="ECO:0008006" key="4">
    <source>
        <dbReference type="Google" id="ProtNLM"/>
    </source>
</evidence>
<evidence type="ECO:0000313" key="2">
    <source>
        <dbReference type="EMBL" id="GAA2636525.1"/>
    </source>
</evidence>
<accession>A0ABN3QW10</accession>
<evidence type="ECO:0000313" key="3">
    <source>
        <dbReference type="Proteomes" id="UP001501509"/>
    </source>
</evidence>
<evidence type="ECO:0000256" key="1">
    <source>
        <dbReference type="SAM" id="Phobius"/>
    </source>
</evidence>
<reference evidence="2 3" key="1">
    <citation type="journal article" date="2019" name="Int. J. Syst. Evol. Microbiol.">
        <title>The Global Catalogue of Microorganisms (GCM) 10K type strain sequencing project: providing services to taxonomists for standard genome sequencing and annotation.</title>
        <authorList>
            <consortium name="The Broad Institute Genomics Platform"/>
            <consortium name="The Broad Institute Genome Sequencing Center for Infectious Disease"/>
            <person name="Wu L."/>
            <person name="Ma J."/>
        </authorList>
    </citation>
    <scope>NUCLEOTIDE SEQUENCE [LARGE SCALE GENOMIC DNA]</scope>
    <source>
        <strain evidence="2 3">JCM 6833</strain>
    </source>
</reference>
<keyword evidence="3" id="KW-1185">Reference proteome</keyword>
<keyword evidence="1" id="KW-1133">Transmembrane helix</keyword>
<name>A0ABN3QW10_9ACTN</name>
<dbReference type="EMBL" id="BAAATD010000021">
    <property type="protein sequence ID" value="GAA2636525.1"/>
    <property type="molecule type" value="Genomic_DNA"/>
</dbReference>
<feature type="transmembrane region" description="Helical" evidence="1">
    <location>
        <begin position="29"/>
        <end position="47"/>
    </location>
</feature>
<comment type="caution">
    <text evidence="2">The sequence shown here is derived from an EMBL/GenBank/DDBJ whole genome shotgun (WGS) entry which is preliminary data.</text>
</comment>
<dbReference type="Proteomes" id="UP001501509">
    <property type="component" value="Unassembled WGS sequence"/>
</dbReference>